<protein>
    <recommendedName>
        <fullName evidence="4">Secreted protein</fullName>
    </recommendedName>
</protein>
<accession>A0A6A6CIY3</accession>
<dbReference type="Proteomes" id="UP000799537">
    <property type="component" value="Unassembled WGS sequence"/>
</dbReference>
<dbReference type="EMBL" id="ML993597">
    <property type="protein sequence ID" value="KAF2166160.1"/>
    <property type="molecule type" value="Genomic_DNA"/>
</dbReference>
<name>A0A6A6CIY3_ZASCE</name>
<reference evidence="2" key="1">
    <citation type="journal article" date="2020" name="Stud. Mycol.">
        <title>101 Dothideomycetes genomes: a test case for predicting lifestyles and emergence of pathogens.</title>
        <authorList>
            <person name="Haridas S."/>
            <person name="Albert R."/>
            <person name="Binder M."/>
            <person name="Bloem J."/>
            <person name="Labutti K."/>
            <person name="Salamov A."/>
            <person name="Andreopoulos B."/>
            <person name="Baker S."/>
            <person name="Barry K."/>
            <person name="Bills G."/>
            <person name="Bluhm B."/>
            <person name="Cannon C."/>
            <person name="Castanera R."/>
            <person name="Culley D."/>
            <person name="Daum C."/>
            <person name="Ezra D."/>
            <person name="Gonzalez J."/>
            <person name="Henrissat B."/>
            <person name="Kuo A."/>
            <person name="Liang C."/>
            <person name="Lipzen A."/>
            <person name="Lutzoni F."/>
            <person name="Magnuson J."/>
            <person name="Mondo S."/>
            <person name="Nolan M."/>
            <person name="Ohm R."/>
            <person name="Pangilinan J."/>
            <person name="Park H.-J."/>
            <person name="Ramirez L."/>
            <person name="Alfaro M."/>
            <person name="Sun H."/>
            <person name="Tritt A."/>
            <person name="Yoshinaga Y."/>
            <person name="Zwiers L.-H."/>
            <person name="Turgeon B."/>
            <person name="Goodwin S."/>
            <person name="Spatafora J."/>
            <person name="Crous P."/>
            <person name="Grigoriev I."/>
        </authorList>
    </citation>
    <scope>NUCLEOTIDE SEQUENCE</scope>
    <source>
        <strain evidence="2">ATCC 36951</strain>
    </source>
</reference>
<feature type="signal peptide" evidence="1">
    <location>
        <begin position="1"/>
        <end position="26"/>
    </location>
</feature>
<dbReference type="AlphaFoldDB" id="A0A6A6CIY3"/>
<evidence type="ECO:0000256" key="1">
    <source>
        <dbReference type="SAM" id="SignalP"/>
    </source>
</evidence>
<dbReference type="GeneID" id="54566164"/>
<evidence type="ECO:0008006" key="4">
    <source>
        <dbReference type="Google" id="ProtNLM"/>
    </source>
</evidence>
<organism evidence="2 3">
    <name type="scientific">Zasmidium cellare ATCC 36951</name>
    <dbReference type="NCBI Taxonomy" id="1080233"/>
    <lineage>
        <taxon>Eukaryota</taxon>
        <taxon>Fungi</taxon>
        <taxon>Dikarya</taxon>
        <taxon>Ascomycota</taxon>
        <taxon>Pezizomycotina</taxon>
        <taxon>Dothideomycetes</taxon>
        <taxon>Dothideomycetidae</taxon>
        <taxon>Mycosphaerellales</taxon>
        <taxon>Mycosphaerellaceae</taxon>
        <taxon>Zasmidium</taxon>
    </lineage>
</organism>
<keyword evidence="1" id="KW-0732">Signal</keyword>
<proteinExistence type="predicted"/>
<dbReference type="RefSeq" id="XP_033667049.1">
    <property type="nucleotide sequence ID" value="XM_033812892.1"/>
</dbReference>
<evidence type="ECO:0000313" key="3">
    <source>
        <dbReference type="Proteomes" id="UP000799537"/>
    </source>
</evidence>
<gene>
    <name evidence="2" type="ORF">M409DRAFT_55035</name>
</gene>
<sequence length="126" mass="13385">MSLSRLQAAVLVTLIALLAFPGDVDGKHSGCREEAWSYKYRPSAHCRHTVINFWSLTCHAHRPQDVPLGSTSTQSGQAAFGAAPHGQSRTCHYKSDAQEAPGAGASFSWATSVAGYIATPQRGKSG</sequence>
<evidence type="ECO:0000313" key="2">
    <source>
        <dbReference type="EMBL" id="KAF2166160.1"/>
    </source>
</evidence>
<feature type="chain" id="PRO_5025643680" description="Secreted protein" evidence="1">
    <location>
        <begin position="27"/>
        <end position="126"/>
    </location>
</feature>
<keyword evidence="3" id="KW-1185">Reference proteome</keyword>